<organism evidence="1 2">
    <name type="scientific">Euplotes crassus</name>
    <dbReference type="NCBI Taxonomy" id="5936"/>
    <lineage>
        <taxon>Eukaryota</taxon>
        <taxon>Sar</taxon>
        <taxon>Alveolata</taxon>
        <taxon>Ciliophora</taxon>
        <taxon>Intramacronucleata</taxon>
        <taxon>Spirotrichea</taxon>
        <taxon>Hypotrichia</taxon>
        <taxon>Euplotida</taxon>
        <taxon>Euplotidae</taxon>
        <taxon>Moneuplotes</taxon>
    </lineage>
</organism>
<comment type="caution">
    <text evidence="1">The sequence shown here is derived from an EMBL/GenBank/DDBJ whole genome shotgun (WGS) entry which is preliminary data.</text>
</comment>
<dbReference type="AlphaFoldDB" id="A0AAD1U4D3"/>
<gene>
    <name evidence="1" type="ORF">ECRASSUSDP1_LOCUS147</name>
</gene>
<reference evidence="1" key="1">
    <citation type="submission" date="2023-07" db="EMBL/GenBank/DDBJ databases">
        <authorList>
            <consortium name="AG Swart"/>
            <person name="Singh M."/>
            <person name="Singh A."/>
            <person name="Seah K."/>
            <person name="Emmerich C."/>
        </authorList>
    </citation>
    <scope>NUCLEOTIDE SEQUENCE</scope>
    <source>
        <strain evidence="1">DP1</strain>
    </source>
</reference>
<proteinExistence type="predicted"/>
<keyword evidence="2" id="KW-1185">Reference proteome</keyword>
<evidence type="ECO:0000313" key="2">
    <source>
        <dbReference type="Proteomes" id="UP001295684"/>
    </source>
</evidence>
<accession>A0AAD1U4D3</accession>
<name>A0AAD1U4D3_EUPCR</name>
<dbReference type="Proteomes" id="UP001295684">
    <property type="component" value="Unassembled WGS sequence"/>
</dbReference>
<sequence>MVIDGSFFISFSFICVSSRYFNLDRFCNIGIPVPNDGIVCRLDSNILINRELFEQRFILIREGISTFNQLELCPSLVPSTFWFHNRMVLVSSNFIHSQIFFVKKTNIIESEPKGNSKAMLSWMML</sequence>
<dbReference type="EMBL" id="CAMPGE010000140">
    <property type="protein sequence ID" value="CAI2358864.1"/>
    <property type="molecule type" value="Genomic_DNA"/>
</dbReference>
<protein>
    <submittedName>
        <fullName evidence="1">Uncharacterized protein</fullName>
    </submittedName>
</protein>
<evidence type="ECO:0000313" key="1">
    <source>
        <dbReference type="EMBL" id="CAI2358864.1"/>
    </source>
</evidence>